<dbReference type="AlphaFoldDB" id="L7JXD6"/>
<dbReference type="Proteomes" id="UP000011185">
    <property type="component" value="Unassembled WGS sequence"/>
</dbReference>
<proteinExistence type="predicted"/>
<accession>L7JXD6</accession>
<evidence type="ECO:0000313" key="2">
    <source>
        <dbReference type="EMBL" id="ELQ76094.1"/>
    </source>
</evidence>
<gene>
    <name evidence="2" type="ORF">THOM_0929</name>
</gene>
<dbReference type="VEuPathDB" id="MicrosporidiaDB:THOM_0929"/>
<dbReference type="OrthoDB" id="10363528at2759"/>
<feature type="transmembrane region" description="Helical" evidence="1">
    <location>
        <begin position="7"/>
        <end position="29"/>
    </location>
</feature>
<dbReference type="EMBL" id="JH993875">
    <property type="protein sequence ID" value="ELQ76094.1"/>
    <property type="molecule type" value="Genomic_DNA"/>
</dbReference>
<keyword evidence="1" id="KW-0472">Membrane</keyword>
<evidence type="ECO:0000256" key="1">
    <source>
        <dbReference type="SAM" id="Phobius"/>
    </source>
</evidence>
<protein>
    <submittedName>
        <fullName evidence="2">Uncharacterized protein</fullName>
    </submittedName>
</protein>
<dbReference type="HOGENOM" id="CLU_1171327_0_0_1"/>
<dbReference type="OMA" id="AYFVEMQ"/>
<keyword evidence="1" id="KW-1133">Transmembrane helix</keyword>
<name>L7JXD6_TRAHO</name>
<sequence>MNKKYKISLTAAIVCISIISVVLLCFYHLKHANKKFISLIQSNLIKKNTIELFGAAPYNTSIIMLSKVTLAQTDVLVISPSQRTLTNKYVVPLINYKGEKLAAYTIIINALSSLWMGFEHYRRCIALVKANVGVLDNENLFARVGSLLFWTYDIVLFDKFLSFFAKNIDTADLFCYFFKISNGKLSIIRMEIAGTKAVKKTCAKYYLGKYAENMLAYFVEMQSREMTENEVQTVLRA</sequence>
<evidence type="ECO:0000313" key="3">
    <source>
        <dbReference type="Proteomes" id="UP000011185"/>
    </source>
</evidence>
<reference evidence="2 3" key="1">
    <citation type="journal article" date="2012" name="PLoS Pathog.">
        <title>The genome of the obligate intracellular parasite Trachipleistophora hominis: new insights into microsporidian genome dynamics and reductive evolution.</title>
        <authorList>
            <person name="Heinz E."/>
            <person name="Williams T.A."/>
            <person name="Nakjang S."/>
            <person name="Noel C.J."/>
            <person name="Swan D.C."/>
            <person name="Goldberg A.V."/>
            <person name="Harris S.R."/>
            <person name="Weinmaier T."/>
            <person name="Markert S."/>
            <person name="Becher D."/>
            <person name="Bernhardt J."/>
            <person name="Dagan T."/>
            <person name="Hacker C."/>
            <person name="Lucocq J.M."/>
            <person name="Schweder T."/>
            <person name="Rattei T."/>
            <person name="Hall N."/>
            <person name="Hirt R.P."/>
            <person name="Embley T.M."/>
        </authorList>
    </citation>
    <scope>NUCLEOTIDE SEQUENCE [LARGE SCALE GENOMIC DNA]</scope>
</reference>
<organism evidence="2 3">
    <name type="scientific">Trachipleistophora hominis</name>
    <name type="common">Microsporidian parasite</name>
    <dbReference type="NCBI Taxonomy" id="72359"/>
    <lineage>
        <taxon>Eukaryota</taxon>
        <taxon>Fungi</taxon>
        <taxon>Fungi incertae sedis</taxon>
        <taxon>Microsporidia</taxon>
        <taxon>Pleistophoridae</taxon>
        <taxon>Trachipleistophora</taxon>
    </lineage>
</organism>
<keyword evidence="3" id="KW-1185">Reference proteome</keyword>
<keyword evidence="1" id="KW-0812">Transmembrane</keyword>
<dbReference type="InParanoid" id="L7JXD6"/>